<gene>
    <name evidence="1" type="ORF">SAMN05421867_10799</name>
</gene>
<dbReference type="AlphaFoldDB" id="A0A1I0YFJ0"/>
<evidence type="ECO:0000313" key="2">
    <source>
        <dbReference type="Proteomes" id="UP000199012"/>
    </source>
</evidence>
<dbReference type="Proteomes" id="UP000199012">
    <property type="component" value="Unassembled WGS sequence"/>
</dbReference>
<accession>A0A1I0YFJ0</accession>
<reference evidence="1 2" key="1">
    <citation type="submission" date="2016-10" db="EMBL/GenBank/DDBJ databases">
        <authorList>
            <person name="de Groot N.N."/>
        </authorList>
    </citation>
    <scope>NUCLEOTIDE SEQUENCE [LARGE SCALE GENOMIC DNA]</scope>
    <source>
        <strain evidence="1 2">CGMCC 4.6945</strain>
    </source>
</reference>
<sequence>MAGIEEARVAKAQLASALAGRDDVRGIGIRRLAPGDDYELQVNLSGERGAGAATGATDGVPTDGVPAAVRGVGVHVRVVGALHAQ</sequence>
<evidence type="ECO:0000313" key="1">
    <source>
        <dbReference type="EMBL" id="SFB11536.1"/>
    </source>
</evidence>
<proteinExistence type="predicted"/>
<name>A0A1I0YFJ0_9CELL</name>
<protein>
    <submittedName>
        <fullName evidence="1">Uncharacterized protein</fullName>
    </submittedName>
</protein>
<keyword evidence="2" id="KW-1185">Reference proteome</keyword>
<organism evidence="1 2">
    <name type="scientific">Cellulomonas marina</name>
    <dbReference type="NCBI Taxonomy" id="988821"/>
    <lineage>
        <taxon>Bacteria</taxon>
        <taxon>Bacillati</taxon>
        <taxon>Actinomycetota</taxon>
        <taxon>Actinomycetes</taxon>
        <taxon>Micrococcales</taxon>
        <taxon>Cellulomonadaceae</taxon>
        <taxon>Cellulomonas</taxon>
    </lineage>
</organism>
<dbReference type="STRING" id="988821.SAMN05421867_10799"/>
<dbReference type="RefSeq" id="WP_090032612.1">
    <property type="nucleotide sequence ID" value="NZ_BONM01000008.1"/>
</dbReference>
<dbReference type="EMBL" id="FOKA01000007">
    <property type="protein sequence ID" value="SFB11536.1"/>
    <property type="molecule type" value="Genomic_DNA"/>
</dbReference>